<feature type="compositionally biased region" description="Low complexity" evidence="1">
    <location>
        <begin position="46"/>
        <end position="69"/>
    </location>
</feature>
<keyword evidence="2" id="KW-0472">Membrane</keyword>
<name>A0ABW1QE36_9CORY</name>
<evidence type="ECO:0000313" key="4">
    <source>
        <dbReference type="Proteomes" id="UP001596244"/>
    </source>
</evidence>
<reference evidence="4" key="1">
    <citation type="journal article" date="2019" name="Int. J. Syst. Evol. Microbiol.">
        <title>The Global Catalogue of Microorganisms (GCM) 10K type strain sequencing project: providing services to taxonomists for standard genome sequencing and annotation.</title>
        <authorList>
            <consortium name="The Broad Institute Genomics Platform"/>
            <consortium name="The Broad Institute Genome Sequencing Center for Infectious Disease"/>
            <person name="Wu L."/>
            <person name="Ma J."/>
        </authorList>
    </citation>
    <scope>NUCLEOTIDE SEQUENCE [LARGE SCALE GENOMIC DNA]</scope>
    <source>
        <strain evidence="4">CCUG 51943</strain>
    </source>
</reference>
<evidence type="ECO:0000313" key="3">
    <source>
        <dbReference type="EMBL" id="MFC6147671.1"/>
    </source>
</evidence>
<protein>
    <recommendedName>
        <fullName evidence="5">Secreted protein</fullName>
    </recommendedName>
</protein>
<keyword evidence="2" id="KW-1133">Transmembrane helix</keyword>
<evidence type="ECO:0008006" key="5">
    <source>
        <dbReference type="Google" id="ProtNLM"/>
    </source>
</evidence>
<keyword evidence="2" id="KW-0812">Transmembrane</keyword>
<feature type="transmembrane region" description="Helical" evidence="2">
    <location>
        <begin position="20"/>
        <end position="41"/>
    </location>
</feature>
<keyword evidence="4" id="KW-1185">Reference proteome</keyword>
<gene>
    <name evidence="3" type="ORF">ACFPUZ_12750</name>
</gene>
<feature type="region of interest" description="Disordered" evidence="1">
    <location>
        <begin position="44"/>
        <end position="97"/>
    </location>
</feature>
<evidence type="ECO:0000256" key="1">
    <source>
        <dbReference type="SAM" id="MobiDB-lite"/>
    </source>
</evidence>
<organism evidence="3 4">
    <name type="scientific">Corynebacterium nasicanis</name>
    <dbReference type="NCBI Taxonomy" id="1448267"/>
    <lineage>
        <taxon>Bacteria</taxon>
        <taxon>Bacillati</taxon>
        <taxon>Actinomycetota</taxon>
        <taxon>Actinomycetes</taxon>
        <taxon>Mycobacteriales</taxon>
        <taxon>Corynebacteriaceae</taxon>
        <taxon>Corynebacterium</taxon>
    </lineage>
</organism>
<comment type="caution">
    <text evidence="3">The sequence shown here is derived from an EMBL/GenBank/DDBJ whole genome shotgun (WGS) entry which is preliminary data.</text>
</comment>
<dbReference type="Proteomes" id="UP001596244">
    <property type="component" value="Unassembled WGS sequence"/>
</dbReference>
<sequence>MTNRSPRRLPEEIYVRRRVAAAAVILILVGLLVWGMVAIAGGGDDTSPSTSTPAAPTSTANAAAASTEASTRRTSEAPETSTAKSSEPAEPKDSCALSDLRIVASSDRPSYGDGAQPTFYMTVENPTTADCEINLDDEELRFEVYNLADNERVWADTDCYPSVLTGEETFPAEDERRFQAVWSRLGSQPGQCNNRQNVGAGSFYLHAVIGNNASDAHTFNLG</sequence>
<dbReference type="EMBL" id="JBHSQE010000010">
    <property type="protein sequence ID" value="MFC6147671.1"/>
    <property type="molecule type" value="Genomic_DNA"/>
</dbReference>
<dbReference type="RefSeq" id="WP_377002315.1">
    <property type="nucleotide sequence ID" value="NZ_JBHSQE010000010.1"/>
</dbReference>
<accession>A0ABW1QE36</accession>
<proteinExistence type="predicted"/>
<evidence type="ECO:0000256" key="2">
    <source>
        <dbReference type="SAM" id="Phobius"/>
    </source>
</evidence>